<dbReference type="SUPFAM" id="SSF51735">
    <property type="entry name" value="NAD(P)-binding Rossmann-fold domains"/>
    <property type="match status" value="1"/>
</dbReference>
<dbReference type="AlphaFoldDB" id="A0AAN8VDI4"/>
<protein>
    <submittedName>
        <fullName evidence="2">Short-chain dehydrogenase/reductase SDR</fullName>
    </submittedName>
</protein>
<proteinExistence type="predicted"/>
<dbReference type="GO" id="GO:0010304">
    <property type="term" value="P:PSII associated light-harvesting complex II catabolic process"/>
    <property type="evidence" value="ECO:0007669"/>
    <property type="project" value="TreeGrafter"/>
</dbReference>
<dbReference type="GO" id="GO:0015996">
    <property type="term" value="P:chlorophyll catabolic process"/>
    <property type="evidence" value="ECO:0007669"/>
    <property type="project" value="TreeGrafter"/>
</dbReference>
<dbReference type="GO" id="GO:0034256">
    <property type="term" value="F:chlorophyll(ide) b reductase activity"/>
    <property type="evidence" value="ECO:0007669"/>
    <property type="project" value="TreeGrafter"/>
</dbReference>
<feature type="region of interest" description="Disordered" evidence="1">
    <location>
        <begin position="100"/>
        <end position="123"/>
    </location>
</feature>
<comment type="caution">
    <text evidence="2">The sequence shown here is derived from an EMBL/GenBank/DDBJ whole genome shotgun (WGS) entry which is preliminary data.</text>
</comment>
<dbReference type="InterPro" id="IPR036291">
    <property type="entry name" value="NAD(P)-bd_dom_sf"/>
</dbReference>
<reference evidence="2 3" key="1">
    <citation type="submission" date="2023-12" db="EMBL/GenBank/DDBJ databases">
        <title>A high-quality genome assembly for Dillenia turbinata (Dilleniales).</title>
        <authorList>
            <person name="Chanderbali A."/>
        </authorList>
    </citation>
    <scope>NUCLEOTIDE SEQUENCE [LARGE SCALE GENOMIC DNA]</scope>
    <source>
        <strain evidence="2">LSX21</strain>
        <tissue evidence="2">Leaf</tissue>
    </source>
</reference>
<evidence type="ECO:0000313" key="3">
    <source>
        <dbReference type="Proteomes" id="UP001370490"/>
    </source>
</evidence>
<dbReference type="EMBL" id="JBAMMX010000016">
    <property type="protein sequence ID" value="KAK6925467.1"/>
    <property type="molecule type" value="Genomic_DNA"/>
</dbReference>
<evidence type="ECO:0000313" key="2">
    <source>
        <dbReference type="EMBL" id="KAK6925467.1"/>
    </source>
</evidence>
<dbReference type="Pfam" id="PF00106">
    <property type="entry name" value="adh_short"/>
    <property type="match status" value="1"/>
</dbReference>
<dbReference type="Proteomes" id="UP001370490">
    <property type="component" value="Unassembled WGS sequence"/>
</dbReference>
<dbReference type="InterPro" id="IPR052625">
    <property type="entry name" value="Chl_b_Red"/>
</dbReference>
<gene>
    <name evidence="2" type="ORF">RJ641_009793</name>
</gene>
<name>A0AAN8VDI4_9MAGN</name>
<dbReference type="PANTHER" id="PTHR24314">
    <property type="entry name" value="NON-SPECIFIC LIPID TRANSFER PROTEIN-RELATED"/>
    <property type="match status" value="1"/>
</dbReference>
<dbReference type="Gene3D" id="3.40.50.720">
    <property type="entry name" value="NAD(P)-binding Rossmann-like Domain"/>
    <property type="match status" value="1"/>
</dbReference>
<dbReference type="InterPro" id="IPR002347">
    <property type="entry name" value="SDR_fam"/>
</dbReference>
<evidence type="ECO:0000256" key="1">
    <source>
        <dbReference type="SAM" id="MobiDB-lite"/>
    </source>
</evidence>
<dbReference type="PANTHER" id="PTHR24314:SF21">
    <property type="entry name" value="CHLOROPHYLL(IDE) B REDUCTASE NYC1, CHLOROPLASTIC-RELATED"/>
    <property type="match status" value="1"/>
</dbReference>
<sequence>MTVQELEQNLKEGILTAVVKSKKNLFHANVEGIACDVCQPNDVEKLANFAVNELGSNDIWINNAGTNKGFRPLLNFSDEDIKQVQAEVEQIDIGEPDVPVKEESAEERENLEESCPEESYTWGTEQSPKRKKLDVDLNIGIALWLVAVSDGWLCTECNNDDDDDCECIRYKSATRILLVGCEADEQCASYSRHRTKYREGSLLWRRFEDLKI</sequence>
<accession>A0AAN8VDI4</accession>
<feature type="compositionally biased region" description="Acidic residues" evidence="1">
    <location>
        <begin position="104"/>
        <end position="116"/>
    </location>
</feature>
<organism evidence="2 3">
    <name type="scientific">Dillenia turbinata</name>
    <dbReference type="NCBI Taxonomy" id="194707"/>
    <lineage>
        <taxon>Eukaryota</taxon>
        <taxon>Viridiplantae</taxon>
        <taxon>Streptophyta</taxon>
        <taxon>Embryophyta</taxon>
        <taxon>Tracheophyta</taxon>
        <taxon>Spermatophyta</taxon>
        <taxon>Magnoliopsida</taxon>
        <taxon>eudicotyledons</taxon>
        <taxon>Gunneridae</taxon>
        <taxon>Pentapetalae</taxon>
        <taxon>Dilleniales</taxon>
        <taxon>Dilleniaceae</taxon>
        <taxon>Dillenia</taxon>
    </lineage>
</organism>
<keyword evidence="3" id="KW-1185">Reference proteome</keyword>